<evidence type="ECO:0000313" key="6">
    <source>
        <dbReference type="Proteomes" id="UP001303046"/>
    </source>
</evidence>
<keyword evidence="3" id="KW-0472">Membrane</keyword>
<dbReference type="Proteomes" id="UP001303046">
    <property type="component" value="Unassembled WGS sequence"/>
</dbReference>
<feature type="compositionally biased region" description="Pro residues" evidence="2">
    <location>
        <begin position="215"/>
        <end position="224"/>
    </location>
</feature>
<feature type="region of interest" description="Disordered" evidence="2">
    <location>
        <begin position="215"/>
        <end position="415"/>
    </location>
</feature>
<feature type="compositionally biased region" description="Pro residues" evidence="2">
    <location>
        <begin position="354"/>
        <end position="370"/>
    </location>
</feature>
<evidence type="ECO:0000256" key="2">
    <source>
        <dbReference type="SAM" id="MobiDB-lite"/>
    </source>
</evidence>
<accession>A0ABR1CLF3</accession>
<dbReference type="SMART" id="SM01088">
    <property type="entry name" value="Col_cuticle_N"/>
    <property type="match status" value="1"/>
</dbReference>
<reference evidence="5 6" key="1">
    <citation type="submission" date="2023-08" db="EMBL/GenBank/DDBJ databases">
        <title>A Necator americanus chromosomal reference genome.</title>
        <authorList>
            <person name="Ilik V."/>
            <person name="Petrzelkova K.J."/>
            <person name="Pardy F."/>
            <person name="Fuh T."/>
            <person name="Niatou-Singa F.S."/>
            <person name="Gouil Q."/>
            <person name="Baker L."/>
            <person name="Ritchie M.E."/>
            <person name="Jex A.R."/>
            <person name="Gazzola D."/>
            <person name="Li H."/>
            <person name="Toshio Fujiwara R."/>
            <person name="Zhan B."/>
            <person name="Aroian R.V."/>
            <person name="Pafco B."/>
            <person name="Schwarz E.M."/>
        </authorList>
    </citation>
    <scope>NUCLEOTIDE SEQUENCE [LARGE SCALE GENOMIC DNA]</scope>
    <source>
        <strain evidence="5 6">Aroian</strain>
        <tissue evidence="5">Whole animal</tissue>
    </source>
</reference>
<gene>
    <name evidence="5" type="primary">Necator_chrII.g8750</name>
    <name evidence="5" type="ORF">RB195_020955</name>
</gene>
<protein>
    <recommendedName>
        <fullName evidence="4">Nematode cuticle collagen N-terminal domain-containing protein</fullName>
    </recommendedName>
</protein>
<evidence type="ECO:0000313" key="5">
    <source>
        <dbReference type="EMBL" id="KAK6739202.1"/>
    </source>
</evidence>
<sequence>MNQKNARVVVVPRDAKRYRGRPATRWGDLFAVRLDQLRAQLDTARGSTSLTKLENISDNNDEGTNQVEDAGARTYSEEGLSSYLSTSKLSTRYDSLVSGRHLANNRVHPANSLADVKMSKMQIATGVLYTTAATTVASVIIVLYLVNDINNFYDEAIEELLDFKDLANSAWHEMSPAFHHDREKRRIIYGSNLFRARRQWPAHCNCGPVSARCPAGPPGPPGQPGLPGEAGPPGVPGKRGNDGIAISFGGGAGGCIKCPPGPPGTPGPNGPPGPPGPDGMPGTRAAGGAQGPPGPPGPAGDAGPAGAPGNAGAPGQPGTPGQRSIGLPGPPGPPGPMGPPGPPGAPAADGGYPSPGPPGPPGPPGNPGRPGPDGMPGQPGQPGGPGKDGAYCPCPPRTTGYRSRQKKASEKLSAA</sequence>
<dbReference type="InterPro" id="IPR002486">
    <property type="entry name" value="Col_cuticle_N"/>
</dbReference>
<evidence type="ECO:0000259" key="4">
    <source>
        <dbReference type="SMART" id="SM01088"/>
    </source>
</evidence>
<name>A0ABR1CLF3_NECAM</name>
<keyword evidence="6" id="KW-1185">Reference proteome</keyword>
<dbReference type="EMBL" id="JAVFWL010000002">
    <property type="protein sequence ID" value="KAK6739202.1"/>
    <property type="molecule type" value="Genomic_DNA"/>
</dbReference>
<comment type="caution">
    <text evidence="5">The sequence shown here is derived from an EMBL/GenBank/DDBJ whole genome shotgun (WGS) entry which is preliminary data.</text>
</comment>
<proteinExistence type="predicted"/>
<keyword evidence="1" id="KW-0677">Repeat</keyword>
<dbReference type="PANTHER" id="PTHR24637:SF236">
    <property type="entry name" value="NEMATODE CUTICLE COLLAGEN N-TERMINAL DOMAIN-CONTAINING PROTEIN"/>
    <property type="match status" value="1"/>
</dbReference>
<feature type="compositionally biased region" description="Pro residues" evidence="2">
    <location>
        <begin position="328"/>
        <end position="345"/>
    </location>
</feature>
<keyword evidence="3" id="KW-1133">Transmembrane helix</keyword>
<organism evidence="5 6">
    <name type="scientific">Necator americanus</name>
    <name type="common">Human hookworm</name>
    <dbReference type="NCBI Taxonomy" id="51031"/>
    <lineage>
        <taxon>Eukaryota</taxon>
        <taxon>Metazoa</taxon>
        <taxon>Ecdysozoa</taxon>
        <taxon>Nematoda</taxon>
        <taxon>Chromadorea</taxon>
        <taxon>Rhabditida</taxon>
        <taxon>Rhabditina</taxon>
        <taxon>Rhabditomorpha</taxon>
        <taxon>Strongyloidea</taxon>
        <taxon>Ancylostomatidae</taxon>
        <taxon>Bunostominae</taxon>
        <taxon>Necator</taxon>
    </lineage>
</organism>
<feature type="compositionally biased region" description="Low complexity" evidence="2">
    <location>
        <begin position="299"/>
        <end position="321"/>
    </location>
</feature>
<evidence type="ECO:0000256" key="1">
    <source>
        <dbReference type="ARBA" id="ARBA00022737"/>
    </source>
</evidence>
<feature type="compositionally biased region" description="Pro residues" evidence="2">
    <location>
        <begin position="259"/>
        <end position="278"/>
    </location>
</feature>
<keyword evidence="3" id="KW-0812">Transmembrane</keyword>
<evidence type="ECO:0000256" key="3">
    <source>
        <dbReference type="SAM" id="Phobius"/>
    </source>
</evidence>
<feature type="transmembrane region" description="Helical" evidence="3">
    <location>
        <begin position="127"/>
        <end position="146"/>
    </location>
</feature>
<dbReference type="Pfam" id="PF01484">
    <property type="entry name" value="Col_cuticle_N"/>
    <property type="match status" value="1"/>
</dbReference>
<feature type="domain" description="Nematode cuticle collagen N-terminal" evidence="4">
    <location>
        <begin position="122"/>
        <end position="174"/>
    </location>
</feature>
<dbReference type="PANTHER" id="PTHR24637">
    <property type="entry name" value="COLLAGEN"/>
    <property type="match status" value="1"/>
</dbReference>